<dbReference type="EMBL" id="UOFS01000027">
    <property type="protein sequence ID" value="VAW96459.1"/>
    <property type="molecule type" value="Genomic_DNA"/>
</dbReference>
<dbReference type="AlphaFoldDB" id="A0A3B1ADS9"/>
<gene>
    <name evidence="1" type="ORF">MNBD_GAMMA22-1737</name>
</gene>
<protein>
    <submittedName>
        <fullName evidence="1">Alpha-ribazole-5'-phosphate phosphatase</fullName>
        <ecNumber evidence="1">3.1.3.73</ecNumber>
    </submittedName>
</protein>
<dbReference type="EC" id="3.1.3.73" evidence="1"/>
<dbReference type="GO" id="GO:0043755">
    <property type="term" value="F:alpha-ribazole phosphatase activity"/>
    <property type="evidence" value="ECO:0007669"/>
    <property type="project" value="UniProtKB-EC"/>
</dbReference>
<sequence length="31" mass="3324">MSNTVADLIRHGEPVGGRAIRGYSIDDPLNV</sequence>
<keyword evidence="1" id="KW-0378">Hydrolase</keyword>
<reference evidence="1" key="1">
    <citation type="submission" date="2018-06" db="EMBL/GenBank/DDBJ databases">
        <authorList>
            <person name="Zhirakovskaya E."/>
        </authorList>
    </citation>
    <scope>NUCLEOTIDE SEQUENCE</scope>
</reference>
<accession>A0A3B1ADS9</accession>
<organism evidence="1">
    <name type="scientific">hydrothermal vent metagenome</name>
    <dbReference type="NCBI Taxonomy" id="652676"/>
    <lineage>
        <taxon>unclassified sequences</taxon>
        <taxon>metagenomes</taxon>
        <taxon>ecological metagenomes</taxon>
    </lineage>
</organism>
<name>A0A3B1ADS9_9ZZZZ</name>
<evidence type="ECO:0000313" key="1">
    <source>
        <dbReference type="EMBL" id="VAW96459.1"/>
    </source>
</evidence>
<proteinExistence type="predicted"/>